<gene>
    <name evidence="1" type="ORF">BDP27DRAFT_1450357</name>
</gene>
<comment type="caution">
    <text evidence="1">The sequence shown here is derived from an EMBL/GenBank/DDBJ whole genome shotgun (WGS) entry which is preliminary data.</text>
</comment>
<proteinExistence type="predicted"/>
<reference evidence="1" key="1">
    <citation type="submission" date="2020-11" db="EMBL/GenBank/DDBJ databases">
        <authorList>
            <consortium name="DOE Joint Genome Institute"/>
            <person name="Ahrendt S."/>
            <person name="Riley R."/>
            <person name="Andreopoulos W."/>
            <person name="Labutti K."/>
            <person name="Pangilinan J."/>
            <person name="Ruiz-Duenas F.J."/>
            <person name="Barrasa J.M."/>
            <person name="Sanchez-Garcia M."/>
            <person name="Camarero S."/>
            <person name="Miyauchi S."/>
            <person name="Serrano A."/>
            <person name="Linde D."/>
            <person name="Babiker R."/>
            <person name="Drula E."/>
            <person name="Ayuso-Fernandez I."/>
            <person name="Pacheco R."/>
            <person name="Padilla G."/>
            <person name="Ferreira P."/>
            <person name="Barriuso J."/>
            <person name="Kellner H."/>
            <person name="Castanera R."/>
            <person name="Alfaro M."/>
            <person name="Ramirez L."/>
            <person name="Pisabarro A.G."/>
            <person name="Kuo A."/>
            <person name="Tritt A."/>
            <person name="Lipzen A."/>
            <person name="He G."/>
            <person name="Yan M."/>
            <person name="Ng V."/>
            <person name="Cullen D."/>
            <person name="Martin F."/>
            <person name="Rosso M.-N."/>
            <person name="Henrissat B."/>
            <person name="Hibbett D."/>
            <person name="Martinez A.T."/>
            <person name="Grigoriev I.V."/>
        </authorList>
    </citation>
    <scope>NUCLEOTIDE SEQUENCE</scope>
    <source>
        <strain evidence="1">AH 40177</strain>
    </source>
</reference>
<protein>
    <submittedName>
        <fullName evidence="1">Uncharacterized protein</fullName>
    </submittedName>
</protein>
<organism evidence="1 2">
    <name type="scientific">Rhodocollybia butyracea</name>
    <dbReference type="NCBI Taxonomy" id="206335"/>
    <lineage>
        <taxon>Eukaryota</taxon>
        <taxon>Fungi</taxon>
        <taxon>Dikarya</taxon>
        <taxon>Basidiomycota</taxon>
        <taxon>Agaricomycotina</taxon>
        <taxon>Agaricomycetes</taxon>
        <taxon>Agaricomycetidae</taxon>
        <taxon>Agaricales</taxon>
        <taxon>Marasmiineae</taxon>
        <taxon>Omphalotaceae</taxon>
        <taxon>Rhodocollybia</taxon>
    </lineage>
</organism>
<accession>A0A9P5PMB1</accession>
<dbReference type="Proteomes" id="UP000772434">
    <property type="component" value="Unassembled WGS sequence"/>
</dbReference>
<dbReference type="EMBL" id="JADNRY010000108">
    <property type="protein sequence ID" value="KAF9065142.1"/>
    <property type="molecule type" value="Genomic_DNA"/>
</dbReference>
<dbReference type="AlphaFoldDB" id="A0A9P5PMB1"/>
<name>A0A9P5PMB1_9AGAR</name>
<keyword evidence="2" id="KW-1185">Reference proteome</keyword>
<evidence type="ECO:0000313" key="2">
    <source>
        <dbReference type="Proteomes" id="UP000772434"/>
    </source>
</evidence>
<sequence>MGRLVPRQVFGITLTIDFLKKEPSYWKRDPEDPQEEEEDDFNIIYFDSAAMSVTDRVCSVCPCRLEYVETKLGTRPCVVLADTKDRAAVFKEDGSEQLKIVQDVIGVNRTPHWYWL</sequence>
<evidence type="ECO:0000313" key="1">
    <source>
        <dbReference type="EMBL" id="KAF9065142.1"/>
    </source>
</evidence>